<protein>
    <recommendedName>
        <fullName evidence="4">HTH asnC-type domain-containing protein</fullName>
    </recommendedName>
</protein>
<dbReference type="RefSeq" id="WP_054209728.1">
    <property type="nucleotide sequence ID" value="NZ_LGSZ01000045.1"/>
</dbReference>
<evidence type="ECO:0000256" key="1">
    <source>
        <dbReference type="ARBA" id="ARBA00023015"/>
    </source>
</evidence>
<dbReference type="EMBL" id="LGSZ01000045">
    <property type="protein sequence ID" value="KPH80185.1"/>
    <property type="molecule type" value="Genomic_DNA"/>
</dbReference>
<evidence type="ECO:0000313" key="5">
    <source>
        <dbReference type="EMBL" id="KPH80185.1"/>
    </source>
</evidence>
<dbReference type="InterPro" id="IPR000485">
    <property type="entry name" value="AsnC-type_HTH_dom"/>
</dbReference>
<dbReference type="Pfam" id="PF13412">
    <property type="entry name" value="HTH_24"/>
    <property type="match status" value="1"/>
</dbReference>
<dbReference type="Gene3D" id="1.10.10.10">
    <property type="entry name" value="Winged helix-like DNA-binding domain superfamily/Winged helix DNA-binding domain"/>
    <property type="match status" value="1"/>
</dbReference>
<keyword evidence="1" id="KW-0805">Transcription regulation</keyword>
<dbReference type="SMART" id="SM00344">
    <property type="entry name" value="HTH_ASNC"/>
    <property type="match status" value="1"/>
</dbReference>
<dbReference type="SUPFAM" id="SSF54909">
    <property type="entry name" value="Dimeric alpha+beta barrel"/>
    <property type="match status" value="1"/>
</dbReference>
<dbReference type="InterPro" id="IPR019887">
    <property type="entry name" value="Tscrpt_reg_AsnC/Lrp_C"/>
</dbReference>
<dbReference type="GO" id="GO:0043565">
    <property type="term" value="F:sequence-specific DNA binding"/>
    <property type="evidence" value="ECO:0007669"/>
    <property type="project" value="InterPro"/>
</dbReference>
<feature type="domain" description="HTH asnC-type" evidence="4">
    <location>
        <begin position="8"/>
        <end position="68"/>
    </location>
</feature>
<dbReference type="InterPro" id="IPR011008">
    <property type="entry name" value="Dimeric_a/b-barrel"/>
</dbReference>
<dbReference type="Gene3D" id="3.30.70.920">
    <property type="match status" value="1"/>
</dbReference>
<dbReference type="PANTHER" id="PTHR30154">
    <property type="entry name" value="LEUCINE-RESPONSIVE REGULATORY PROTEIN"/>
    <property type="match status" value="1"/>
</dbReference>
<evidence type="ECO:0000313" key="6">
    <source>
        <dbReference type="Proteomes" id="UP000037822"/>
    </source>
</evidence>
<accession>A0A0N1N1X9</accession>
<dbReference type="InterPro" id="IPR019888">
    <property type="entry name" value="Tscrpt_reg_AsnC-like"/>
</dbReference>
<sequence length="147" mass="16306">MARPSDGRKDQELINILTANARMPLAEVAKSLGVSRATVQGRLSRLEREGVIVGYTTVLGKDEVHATTLSAVIMIELEVKQQANVVAQLRKRPEIIQCYTVSGHFDLFVKIRCTTSTHLDEVIDSIAAMEGVRRTTSSILLARKFER</sequence>
<keyword evidence="2" id="KW-0238">DNA-binding</keyword>
<dbReference type="PANTHER" id="PTHR30154:SF53">
    <property type="entry name" value="HTH-TYPE TRANSCRIPTIONAL REGULATOR LRPC"/>
    <property type="match status" value="1"/>
</dbReference>
<evidence type="ECO:0000256" key="3">
    <source>
        <dbReference type="ARBA" id="ARBA00023163"/>
    </source>
</evidence>
<dbReference type="OrthoDB" id="9809462at2"/>
<dbReference type="InterPro" id="IPR036388">
    <property type="entry name" value="WH-like_DNA-bd_sf"/>
</dbReference>
<evidence type="ECO:0000259" key="4">
    <source>
        <dbReference type="PROSITE" id="PS50956"/>
    </source>
</evidence>
<dbReference type="SUPFAM" id="SSF46785">
    <property type="entry name" value="Winged helix' DNA-binding domain"/>
    <property type="match status" value="1"/>
</dbReference>
<dbReference type="PROSITE" id="PS00519">
    <property type="entry name" value="HTH_ASNC_1"/>
    <property type="match status" value="1"/>
</dbReference>
<dbReference type="PATRIC" id="fig|1526658.3.peg.1053"/>
<dbReference type="Pfam" id="PF01037">
    <property type="entry name" value="AsnC_trans_reg"/>
    <property type="match status" value="1"/>
</dbReference>
<dbReference type="Proteomes" id="UP000037822">
    <property type="component" value="Unassembled WGS sequence"/>
</dbReference>
<dbReference type="GO" id="GO:0043200">
    <property type="term" value="P:response to amino acid"/>
    <property type="evidence" value="ECO:0007669"/>
    <property type="project" value="TreeGrafter"/>
</dbReference>
<comment type="caution">
    <text evidence="5">The sequence shown here is derived from an EMBL/GenBank/DDBJ whole genome shotgun (WGS) entry which is preliminary data.</text>
</comment>
<keyword evidence="6" id="KW-1185">Reference proteome</keyword>
<dbReference type="InterPro" id="IPR036390">
    <property type="entry name" value="WH_DNA-bd_sf"/>
</dbReference>
<organism evidence="5 6">
    <name type="scientific">Bosea vaviloviae</name>
    <dbReference type="NCBI Taxonomy" id="1526658"/>
    <lineage>
        <taxon>Bacteria</taxon>
        <taxon>Pseudomonadati</taxon>
        <taxon>Pseudomonadota</taxon>
        <taxon>Alphaproteobacteria</taxon>
        <taxon>Hyphomicrobiales</taxon>
        <taxon>Boseaceae</taxon>
        <taxon>Bosea</taxon>
    </lineage>
</organism>
<proteinExistence type="predicted"/>
<gene>
    <name evidence="5" type="ORF">AE618_14260</name>
</gene>
<evidence type="ECO:0000256" key="2">
    <source>
        <dbReference type="ARBA" id="ARBA00023125"/>
    </source>
</evidence>
<keyword evidence="3" id="KW-0804">Transcription</keyword>
<dbReference type="PROSITE" id="PS50956">
    <property type="entry name" value="HTH_ASNC_2"/>
    <property type="match status" value="1"/>
</dbReference>
<dbReference type="GO" id="GO:0005829">
    <property type="term" value="C:cytosol"/>
    <property type="evidence" value="ECO:0007669"/>
    <property type="project" value="TreeGrafter"/>
</dbReference>
<dbReference type="AlphaFoldDB" id="A0A0N1N1X9"/>
<reference evidence="5 6" key="1">
    <citation type="submission" date="2015-07" db="EMBL/GenBank/DDBJ databases">
        <title>Whole genome sequencing of Bosea vaviloviae isolated from cave pool.</title>
        <authorList>
            <person name="Tan N.E.H."/>
            <person name="Lee Y.P."/>
            <person name="Gan H.M."/>
            <person name="Barton H."/>
            <person name="Savka M.A."/>
        </authorList>
    </citation>
    <scope>NUCLEOTIDE SEQUENCE [LARGE SCALE GENOMIC DNA]</scope>
    <source>
        <strain evidence="5 6">SD260</strain>
    </source>
</reference>
<name>A0A0N1N1X9_9HYPH</name>
<dbReference type="PRINTS" id="PR00033">
    <property type="entry name" value="HTHASNC"/>
</dbReference>
<dbReference type="InterPro" id="IPR019885">
    <property type="entry name" value="Tscrpt_reg_HTH_AsnC-type_CS"/>
</dbReference>